<organism evidence="9 10">
    <name type="scientific">Rhipicephalus microplus</name>
    <name type="common">Cattle tick</name>
    <name type="synonym">Boophilus microplus</name>
    <dbReference type="NCBI Taxonomy" id="6941"/>
    <lineage>
        <taxon>Eukaryota</taxon>
        <taxon>Metazoa</taxon>
        <taxon>Ecdysozoa</taxon>
        <taxon>Arthropoda</taxon>
        <taxon>Chelicerata</taxon>
        <taxon>Arachnida</taxon>
        <taxon>Acari</taxon>
        <taxon>Parasitiformes</taxon>
        <taxon>Ixodida</taxon>
        <taxon>Ixodoidea</taxon>
        <taxon>Ixodidae</taxon>
        <taxon>Rhipicephalinae</taxon>
        <taxon>Rhipicephalus</taxon>
        <taxon>Boophilus</taxon>
    </lineage>
</organism>
<dbReference type="NCBIfam" id="TIGR03953">
    <property type="entry name" value="rplD_bact"/>
    <property type="match status" value="1"/>
</dbReference>
<dbReference type="GO" id="GO:0006412">
    <property type="term" value="P:translation"/>
    <property type="evidence" value="ECO:0007669"/>
    <property type="project" value="InterPro"/>
</dbReference>
<evidence type="ECO:0000313" key="10">
    <source>
        <dbReference type="Proteomes" id="UP000821866"/>
    </source>
</evidence>
<comment type="caution">
    <text evidence="9">The sequence shown here is derived from an EMBL/GenBank/DDBJ whole genome shotgun (WGS) entry which is preliminary data.</text>
</comment>
<reference evidence="9" key="1">
    <citation type="journal article" date="2020" name="Cell">
        <title>Large-Scale Comparative Analyses of Tick Genomes Elucidate Their Genetic Diversity and Vector Capacities.</title>
        <authorList>
            <consortium name="Tick Genome and Microbiome Consortium (TIGMIC)"/>
            <person name="Jia N."/>
            <person name="Wang J."/>
            <person name="Shi W."/>
            <person name="Du L."/>
            <person name="Sun Y."/>
            <person name="Zhan W."/>
            <person name="Jiang J.F."/>
            <person name="Wang Q."/>
            <person name="Zhang B."/>
            <person name="Ji P."/>
            <person name="Bell-Sakyi L."/>
            <person name="Cui X.M."/>
            <person name="Yuan T.T."/>
            <person name="Jiang B.G."/>
            <person name="Yang W.F."/>
            <person name="Lam T.T."/>
            <person name="Chang Q.C."/>
            <person name="Ding S.J."/>
            <person name="Wang X.J."/>
            <person name="Zhu J.G."/>
            <person name="Ruan X.D."/>
            <person name="Zhao L."/>
            <person name="Wei J.T."/>
            <person name="Ye R.Z."/>
            <person name="Que T.C."/>
            <person name="Du C.H."/>
            <person name="Zhou Y.H."/>
            <person name="Cheng J.X."/>
            <person name="Dai P.F."/>
            <person name="Guo W.B."/>
            <person name="Han X.H."/>
            <person name="Huang E.J."/>
            <person name="Li L.F."/>
            <person name="Wei W."/>
            <person name="Gao Y.C."/>
            <person name="Liu J.Z."/>
            <person name="Shao H.Z."/>
            <person name="Wang X."/>
            <person name="Wang C.C."/>
            <person name="Yang T.C."/>
            <person name="Huo Q.B."/>
            <person name="Li W."/>
            <person name="Chen H.Y."/>
            <person name="Chen S.E."/>
            <person name="Zhou L.G."/>
            <person name="Ni X.B."/>
            <person name="Tian J.H."/>
            <person name="Sheng Y."/>
            <person name="Liu T."/>
            <person name="Pan Y.S."/>
            <person name="Xia L.Y."/>
            <person name="Li J."/>
            <person name="Zhao F."/>
            <person name="Cao W.C."/>
        </authorList>
    </citation>
    <scope>NUCLEOTIDE SEQUENCE</scope>
    <source>
        <strain evidence="9">Rmic-2018</strain>
    </source>
</reference>
<evidence type="ECO:0000256" key="8">
    <source>
        <dbReference type="SAM" id="MobiDB-lite"/>
    </source>
</evidence>
<evidence type="ECO:0000313" key="9">
    <source>
        <dbReference type="EMBL" id="KAH7963985.1"/>
    </source>
</evidence>
<evidence type="ECO:0000256" key="6">
    <source>
        <dbReference type="ARBA" id="ARBA00040565"/>
    </source>
</evidence>
<keyword evidence="3" id="KW-0689">Ribosomal protein</keyword>
<dbReference type="GO" id="GO:1990904">
    <property type="term" value="C:ribonucleoprotein complex"/>
    <property type="evidence" value="ECO:0007669"/>
    <property type="project" value="UniProtKB-KW"/>
</dbReference>
<comment type="similarity">
    <text evidence="2">Belongs to the universal ribosomal protein uL4 family.</text>
</comment>
<keyword evidence="10" id="KW-1185">Reference proteome</keyword>
<evidence type="ECO:0000256" key="1">
    <source>
        <dbReference type="ARBA" id="ARBA00004173"/>
    </source>
</evidence>
<evidence type="ECO:0000256" key="5">
    <source>
        <dbReference type="ARBA" id="ARBA00023274"/>
    </source>
</evidence>
<accession>A0A9J6CZC8</accession>
<keyword evidence="4" id="KW-0496">Mitochondrion</keyword>
<dbReference type="InterPro" id="IPR002136">
    <property type="entry name" value="Ribosomal_uL4"/>
</dbReference>
<evidence type="ECO:0000256" key="4">
    <source>
        <dbReference type="ARBA" id="ARBA00023128"/>
    </source>
</evidence>
<dbReference type="SUPFAM" id="SSF52166">
    <property type="entry name" value="Ribosomal protein L4"/>
    <property type="match status" value="1"/>
</dbReference>
<dbReference type="GO" id="GO:0005743">
    <property type="term" value="C:mitochondrial inner membrane"/>
    <property type="evidence" value="ECO:0007669"/>
    <property type="project" value="UniProtKB-ARBA"/>
</dbReference>
<reference evidence="9" key="2">
    <citation type="submission" date="2021-09" db="EMBL/GenBank/DDBJ databases">
        <authorList>
            <person name="Jia N."/>
            <person name="Wang J."/>
            <person name="Shi W."/>
            <person name="Du L."/>
            <person name="Sun Y."/>
            <person name="Zhan W."/>
            <person name="Jiang J."/>
            <person name="Wang Q."/>
            <person name="Zhang B."/>
            <person name="Ji P."/>
            <person name="Sakyi L.B."/>
            <person name="Cui X."/>
            <person name="Yuan T."/>
            <person name="Jiang B."/>
            <person name="Yang W."/>
            <person name="Lam T.T.-Y."/>
            <person name="Chang Q."/>
            <person name="Ding S."/>
            <person name="Wang X."/>
            <person name="Zhu J."/>
            <person name="Ruan X."/>
            <person name="Zhao L."/>
            <person name="Wei J."/>
            <person name="Que T."/>
            <person name="Du C."/>
            <person name="Cheng J."/>
            <person name="Dai P."/>
            <person name="Han X."/>
            <person name="Huang E."/>
            <person name="Gao Y."/>
            <person name="Liu J."/>
            <person name="Shao H."/>
            <person name="Ye R."/>
            <person name="Li L."/>
            <person name="Wei W."/>
            <person name="Wang X."/>
            <person name="Wang C."/>
            <person name="Huo Q."/>
            <person name="Li W."/>
            <person name="Guo W."/>
            <person name="Chen H."/>
            <person name="Chen S."/>
            <person name="Zhou L."/>
            <person name="Zhou L."/>
            <person name="Ni X."/>
            <person name="Tian J."/>
            <person name="Zhou Y."/>
            <person name="Sheng Y."/>
            <person name="Liu T."/>
            <person name="Pan Y."/>
            <person name="Xia L."/>
            <person name="Li J."/>
            <person name="Zhao F."/>
            <person name="Cao W."/>
        </authorList>
    </citation>
    <scope>NUCLEOTIDE SEQUENCE</scope>
    <source>
        <strain evidence="9">Rmic-2018</strain>
        <tissue evidence="9">Larvae</tissue>
    </source>
</reference>
<comment type="subcellular location">
    <subcellularLocation>
        <location evidence="1">Mitochondrion</location>
    </subcellularLocation>
</comment>
<dbReference type="PANTHER" id="PTHR10746">
    <property type="entry name" value="50S RIBOSOMAL PROTEIN L4"/>
    <property type="match status" value="1"/>
</dbReference>
<dbReference type="InterPro" id="IPR023574">
    <property type="entry name" value="Ribosomal_uL4_dom_sf"/>
</dbReference>
<evidence type="ECO:0000256" key="7">
    <source>
        <dbReference type="ARBA" id="ARBA00082711"/>
    </source>
</evidence>
<evidence type="ECO:0000256" key="2">
    <source>
        <dbReference type="ARBA" id="ARBA00010528"/>
    </source>
</evidence>
<feature type="region of interest" description="Disordered" evidence="8">
    <location>
        <begin position="127"/>
        <end position="156"/>
    </location>
</feature>
<sequence>MAAAMRCVFVSFRLVKNSGSQSVFCQRLCSQAPVSVAGEVPLPAADGAVSAAPPRPPLPLVIKRDLAYPSKFTPNREAWVENLDTVESEKLGLVPLHPKVFGVFPRIDTLHWNINWQSNYQKVDWTTTESRAERRGGGRKPWPQKGTGRARHGSIRSPLWKGGNEARVSGLAGGVAHGPRGPRTYYYMLPFFRRVQGLTTALSVKLAQDDLKIVDSLDLPTNDSKYLLKLVDERFWGPSVLFVDNTDYVPENIALICDEVKHFNIMPVYGLNVHSMLKHDTLVLTLSAVEEIENKLLYQLHRIDGKEVAQRDYRRPYL</sequence>
<evidence type="ECO:0000256" key="3">
    <source>
        <dbReference type="ARBA" id="ARBA00022980"/>
    </source>
</evidence>
<dbReference type="GO" id="GO:0003735">
    <property type="term" value="F:structural constituent of ribosome"/>
    <property type="evidence" value="ECO:0007669"/>
    <property type="project" value="InterPro"/>
</dbReference>
<dbReference type="FunFam" id="3.40.1370.10:FF:000005">
    <property type="entry name" value="39S ribosomal protein L4, mitochondrial"/>
    <property type="match status" value="1"/>
</dbReference>
<keyword evidence="5" id="KW-0687">Ribonucleoprotein</keyword>
<proteinExistence type="inferred from homology"/>
<dbReference type="Proteomes" id="UP000821866">
    <property type="component" value="Unassembled WGS sequence"/>
</dbReference>
<dbReference type="VEuPathDB" id="VectorBase:LOC119185462"/>
<protein>
    <recommendedName>
        <fullName evidence="6">Large ribosomal subunit protein uL4m</fullName>
    </recommendedName>
    <alternativeName>
        <fullName evidence="7">39S ribosomal protein L4, mitochondrial</fullName>
    </alternativeName>
</protein>
<dbReference type="PANTHER" id="PTHR10746:SF6">
    <property type="entry name" value="LARGE RIBOSOMAL SUBUNIT PROTEIN UL4M"/>
    <property type="match status" value="1"/>
</dbReference>
<dbReference type="AlphaFoldDB" id="A0A9J6CZC8"/>
<dbReference type="EMBL" id="JABSTU010004363">
    <property type="protein sequence ID" value="KAH7963985.1"/>
    <property type="molecule type" value="Genomic_DNA"/>
</dbReference>
<dbReference type="Gene3D" id="3.40.1370.10">
    <property type="match status" value="1"/>
</dbReference>
<dbReference type="InterPro" id="IPR013005">
    <property type="entry name" value="Ribosomal_uL4-like"/>
</dbReference>
<dbReference type="GO" id="GO:0005840">
    <property type="term" value="C:ribosome"/>
    <property type="evidence" value="ECO:0007669"/>
    <property type="project" value="UniProtKB-KW"/>
</dbReference>
<gene>
    <name evidence="9" type="ORF">HPB51_027774</name>
</gene>
<name>A0A9J6CZC8_RHIMP</name>
<dbReference type="Pfam" id="PF00573">
    <property type="entry name" value="Ribosomal_L4"/>
    <property type="match status" value="1"/>
</dbReference>